<evidence type="ECO:0000313" key="1">
    <source>
        <dbReference type="EMBL" id="AZJ35981.1"/>
    </source>
</evidence>
<name>A0A3Q8RS86_9FLAO</name>
<evidence type="ECO:0000313" key="2">
    <source>
        <dbReference type="Proteomes" id="UP000274593"/>
    </source>
</evidence>
<gene>
    <name evidence="1" type="ORF">D6T69_10785</name>
</gene>
<organism evidence="1 2">
    <name type="scientific">Tenacibaculum singaporense</name>
    <dbReference type="NCBI Taxonomy" id="2358479"/>
    <lineage>
        <taxon>Bacteria</taxon>
        <taxon>Pseudomonadati</taxon>
        <taxon>Bacteroidota</taxon>
        <taxon>Flavobacteriia</taxon>
        <taxon>Flavobacteriales</taxon>
        <taxon>Flavobacteriaceae</taxon>
        <taxon>Tenacibaculum</taxon>
    </lineage>
</organism>
<dbReference type="Proteomes" id="UP000274593">
    <property type="component" value="Chromosome"/>
</dbReference>
<sequence>MTEIRYYNNNKGPIKENETSAVRKALEICNEVGDIEEIILLIHTKRQTTYIERVFEMSNVKKLFSNTIIHPKFPPFRIETVKTFNSDYPSKKIVVAFGLRSSELYKYDDFQSIYALIAHQWVEPDLKDWAEKWGAINIDTGLAIESVELPDLVVQNAFKDLTSSINMSTGIVNSSDNALCKTYIRALKKYNYKLDSKKIYAFLTKNLNWDYDDANDVIKLIDKVNSGGYFQGGDKTGLQHHIKKWKE</sequence>
<dbReference type="EMBL" id="CP032548">
    <property type="protein sequence ID" value="AZJ35981.1"/>
    <property type="molecule type" value="Genomic_DNA"/>
</dbReference>
<dbReference type="AlphaFoldDB" id="A0A3Q8RS86"/>
<dbReference type="Gene3D" id="1.20.1290.30">
    <property type="match status" value="1"/>
</dbReference>
<dbReference type="KEGG" id="tsig:D6T69_10785"/>
<dbReference type="RefSeq" id="WP_125067733.1">
    <property type="nucleotide sequence ID" value="NZ_CP032548.1"/>
</dbReference>
<protein>
    <submittedName>
        <fullName evidence="1">Uncharacterized protein</fullName>
    </submittedName>
</protein>
<reference evidence="1 2" key="1">
    <citation type="submission" date="2018-09" db="EMBL/GenBank/DDBJ databases">
        <title>Insights into the microbiota of Asian seabass (Lates calcarifer) with tenacibaculosis symptoms and description of sp. nov. Tenacibaculum singaporense.</title>
        <authorList>
            <person name="Miyake S."/>
            <person name="Soh M."/>
            <person name="Azman M.N."/>
            <person name="Ngoh S.Y."/>
            <person name="Orban L."/>
        </authorList>
    </citation>
    <scope>NUCLEOTIDE SEQUENCE [LARGE SCALE GENOMIC DNA]</scope>
    <source>
        <strain evidence="1 2">DSM 106434</strain>
    </source>
</reference>
<keyword evidence="2" id="KW-1185">Reference proteome</keyword>
<accession>A0A3Q8RS86</accession>
<proteinExistence type="predicted"/>
<dbReference type="InterPro" id="IPR037210">
    <property type="entry name" value="YoaC-like_sf"/>
</dbReference>